<protein>
    <submittedName>
        <fullName evidence="1">Uncharacterized protein</fullName>
    </submittedName>
</protein>
<keyword evidence="2" id="KW-1185">Reference proteome</keyword>
<gene>
    <name evidence="1" type="ORF">QAD02_002707</name>
</gene>
<evidence type="ECO:0000313" key="2">
    <source>
        <dbReference type="Proteomes" id="UP001239111"/>
    </source>
</evidence>
<reference evidence="1" key="1">
    <citation type="submission" date="2023-04" db="EMBL/GenBank/DDBJ databases">
        <title>A chromosome-level genome assembly of the parasitoid wasp Eretmocerus hayati.</title>
        <authorList>
            <person name="Zhong Y."/>
            <person name="Liu S."/>
            <person name="Liu Y."/>
        </authorList>
    </citation>
    <scope>NUCLEOTIDE SEQUENCE</scope>
    <source>
        <strain evidence="1">ZJU_SS_LIU_2023</strain>
    </source>
</reference>
<sequence>MMTSLKVSSSFSHSGVSKIADRTGTLLSEISDAGQSALTNFIALVECALGYRLQRRFNRAKQRPEYIRVYETFQYVPVIETLEDALSFEVNEFFQKYATAIRIVLYYDDVVVNNKLGIKALAHKIGDGEIDLLTSLDDHILEDDKRHLFVKVIVDEFMKANDNNYYPDCSLKEKLAKDIVFFFPKQRIAHPCQGHEHYYCRRTAVGFIATRMKTLRNHLPPAQGKRSTSKKSSTNKRLRTQNEIEHSDSESSHEQDEQDRLLELEVFESKIDEEFSMMPGGSDFEQVFQEVAPNILNYCETRRSADARKVSQIEEDHLRAILLLSKISPTSRAKKEKKANNDRAAETRVKECPNPKLLLIVHDADDLMPMNITSENRRKKLANNLISNAT</sequence>
<comment type="caution">
    <text evidence="1">The sequence shown here is derived from an EMBL/GenBank/DDBJ whole genome shotgun (WGS) entry which is preliminary data.</text>
</comment>
<accession>A0ACC2NKW0</accession>
<dbReference type="EMBL" id="CM056743">
    <property type="protein sequence ID" value="KAJ8671448.1"/>
    <property type="molecule type" value="Genomic_DNA"/>
</dbReference>
<organism evidence="1 2">
    <name type="scientific">Eretmocerus hayati</name>
    <dbReference type="NCBI Taxonomy" id="131215"/>
    <lineage>
        <taxon>Eukaryota</taxon>
        <taxon>Metazoa</taxon>
        <taxon>Ecdysozoa</taxon>
        <taxon>Arthropoda</taxon>
        <taxon>Hexapoda</taxon>
        <taxon>Insecta</taxon>
        <taxon>Pterygota</taxon>
        <taxon>Neoptera</taxon>
        <taxon>Endopterygota</taxon>
        <taxon>Hymenoptera</taxon>
        <taxon>Apocrita</taxon>
        <taxon>Proctotrupomorpha</taxon>
        <taxon>Chalcidoidea</taxon>
        <taxon>Aphelinidae</taxon>
        <taxon>Aphelininae</taxon>
        <taxon>Eretmocerus</taxon>
    </lineage>
</organism>
<proteinExistence type="predicted"/>
<evidence type="ECO:0000313" key="1">
    <source>
        <dbReference type="EMBL" id="KAJ8671448.1"/>
    </source>
</evidence>
<dbReference type="Proteomes" id="UP001239111">
    <property type="component" value="Chromosome 3"/>
</dbReference>
<name>A0ACC2NKW0_9HYME</name>